<reference evidence="13" key="1">
    <citation type="journal article" date="2018" name="Nat. Microbiol.">
        <title>Leveraging single-cell genomics to expand the fungal tree of life.</title>
        <authorList>
            <person name="Ahrendt S.R."/>
            <person name="Quandt C.A."/>
            <person name="Ciobanu D."/>
            <person name="Clum A."/>
            <person name="Salamov A."/>
            <person name="Andreopoulos B."/>
            <person name="Cheng J.F."/>
            <person name="Woyke T."/>
            <person name="Pelin A."/>
            <person name="Henrissat B."/>
            <person name="Reynolds N.K."/>
            <person name="Benny G.L."/>
            <person name="Smith M.E."/>
            <person name="James T.Y."/>
            <person name="Grigoriev I.V."/>
        </authorList>
    </citation>
    <scope>NUCLEOTIDE SEQUENCE [LARGE SCALE GENOMIC DNA]</scope>
</reference>
<protein>
    <submittedName>
        <fullName evidence="12">WD40-repeat-containing domain protein</fullName>
    </submittedName>
</protein>
<evidence type="ECO:0000256" key="5">
    <source>
        <dbReference type="ARBA" id="ARBA00022833"/>
    </source>
</evidence>
<dbReference type="Proteomes" id="UP000267251">
    <property type="component" value="Unassembled WGS sequence"/>
</dbReference>
<dbReference type="Gene3D" id="3.30.40.10">
    <property type="entry name" value="Zinc/RING finger domain, C3HC4 (zinc finger)"/>
    <property type="match status" value="2"/>
</dbReference>
<dbReference type="PROSITE" id="PS50082">
    <property type="entry name" value="WD_REPEATS_2"/>
    <property type="match status" value="3"/>
</dbReference>
<evidence type="ECO:0000259" key="10">
    <source>
        <dbReference type="PROSITE" id="PS50145"/>
    </source>
</evidence>
<feature type="repeat" description="WD" evidence="7">
    <location>
        <begin position="306"/>
        <end position="347"/>
    </location>
</feature>
<dbReference type="GO" id="GO:0008270">
    <property type="term" value="F:zinc ion binding"/>
    <property type="evidence" value="ECO:0007669"/>
    <property type="project" value="UniProtKB-KW"/>
</dbReference>
<feature type="zinc finger region" description="TRAF-type" evidence="6">
    <location>
        <begin position="74"/>
        <end position="128"/>
    </location>
</feature>
<dbReference type="PROSITE" id="PS00518">
    <property type="entry name" value="ZF_RING_1"/>
    <property type="match status" value="1"/>
</dbReference>
<dbReference type="SMART" id="SM00320">
    <property type="entry name" value="WD40"/>
    <property type="match status" value="7"/>
</dbReference>
<dbReference type="SUPFAM" id="SSF49599">
    <property type="entry name" value="TRAF domain-like"/>
    <property type="match status" value="1"/>
</dbReference>
<feature type="domain" description="TRAF-type" evidence="10">
    <location>
        <begin position="74"/>
        <end position="128"/>
    </location>
</feature>
<keyword evidence="2 6" id="KW-0479">Metal-binding</keyword>
<evidence type="ECO:0000256" key="1">
    <source>
        <dbReference type="ARBA" id="ARBA00022574"/>
    </source>
</evidence>
<dbReference type="AlphaFoldDB" id="A0A4P9Y4A5"/>
<keyword evidence="1 7" id="KW-0853">WD repeat</keyword>
<feature type="repeat" description="WD" evidence="7">
    <location>
        <begin position="258"/>
        <end position="290"/>
    </location>
</feature>
<keyword evidence="13" id="KW-1185">Reference proteome</keyword>
<dbReference type="PANTHER" id="PTHR44489:SF11">
    <property type="entry name" value="WD REPEAT DOMAIN 86"/>
    <property type="match status" value="1"/>
</dbReference>
<dbReference type="InterPro" id="IPR020472">
    <property type="entry name" value="WD40_PAC1"/>
</dbReference>
<sequence>MPNPKETVEEKEEWEFTQPLSHALKCPICHDLLRAPLITRGCSHSFCAVCIHRSIQHEPACPLCRARLHDGDLHPNLALSAVCEEVTVWCPYRSSGCTEPFPTAQIKAHLSRCPYRKATCSTGEKLGCPWTGPWKDLEDHQKSCVYYGMRHAYQEMIDRMADLKKDIVKQVMAEIYSTQSHSNIEKSLSPDQVSAEHSEENRPSPEPTVNFGSRVTLTGHRAGFTSLASQGGYLYAGSHDGSIQTFHLNGNPDMLLDTQAHSMSVWALTYHPSAHVLVSGSKDGSVKVWDPERTGEPGSLKLLRSLEGHQGKVYTLDSCPSSQLLLSGSSDQTIRLWDVSSGECLGTLEPGHSGTVNALSLDPHSNGSRAYSASGDGTVRIWDVGGRQEERILTSFVNQAALGLAVDPDHPGIVYASTQDALIHVLDTRVPEPRVAELSGHDWEVWKIQVAGSGAVGSGGGGFLWSGSFDHTLRRWDLRMLQCSGTWREHAGYIHSVLALPGDVTSSSGYTLATACADRTVKLWGEEELSLTEGSE</sequence>
<dbReference type="GO" id="GO:0016567">
    <property type="term" value="P:protein ubiquitination"/>
    <property type="evidence" value="ECO:0007669"/>
    <property type="project" value="UniProtKB-UniPathway"/>
</dbReference>
<gene>
    <name evidence="12" type="ORF">BJ684DRAFT_15829</name>
</gene>
<dbReference type="PROSITE" id="PS50294">
    <property type="entry name" value="WD_REPEATS_REGION"/>
    <property type="match status" value="3"/>
</dbReference>
<dbReference type="SMART" id="SM00184">
    <property type="entry name" value="RING"/>
    <property type="match status" value="1"/>
</dbReference>
<dbReference type="SUPFAM" id="SSF57850">
    <property type="entry name" value="RING/U-box"/>
    <property type="match status" value="1"/>
</dbReference>
<evidence type="ECO:0000256" key="8">
    <source>
        <dbReference type="SAM" id="MobiDB-lite"/>
    </source>
</evidence>
<evidence type="ECO:0000259" key="9">
    <source>
        <dbReference type="PROSITE" id="PS50089"/>
    </source>
</evidence>
<evidence type="ECO:0000313" key="13">
    <source>
        <dbReference type="Proteomes" id="UP000267251"/>
    </source>
</evidence>
<dbReference type="Gene3D" id="2.130.10.10">
    <property type="entry name" value="YVTN repeat-like/Quinoprotein amine dehydrogenase"/>
    <property type="match status" value="3"/>
</dbReference>
<proteinExistence type="predicted"/>
<dbReference type="Pfam" id="PF00400">
    <property type="entry name" value="WD40"/>
    <property type="match status" value="5"/>
</dbReference>
<dbReference type="InterPro" id="IPR013010">
    <property type="entry name" value="Znf_SIAH"/>
</dbReference>
<dbReference type="SUPFAM" id="SSF50978">
    <property type="entry name" value="WD40 repeat-like"/>
    <property type="match status" value="1"/>
</dbReference>
<dbReference type="Pfam" id="PF13923">
    <property type="entry name" value="zf-C3HC4_2"/>
    <property type="match status" value="1"/>
</dbReference>
<dbReference type="InterPro" id="IPR001293">
    <property type="entry name" value="Znf_TRAF"/>
</dbReference>
<dbReference type="InterPro" id="IPR044715">
    <property type="entry name" value="WDR86-like"/>
</dbReference>
<accession>A0A4P9Y4A5</accession>
<dbReference type="PROSITE" id="PS00678">
    <property type="entry name" value="WD_REPEATS_1"/>
    <property type="match status" value="2"/>
</dbReference>
<keyword evidence="4 6" id="KW-0863">Zinc-finger</keyword>
<organism evidence="12 13">
    <name type="scientific">Piptocephalis cylindrospora</name>
    <dbReference type="NCBI Taxonomy" id="1907219"/>
    <lineage>
        <taxon>Eukaryota</taxon>
        <taxon>Fungi</taxon>
        <taxon>Fungi incertae sedis</taxon>
        <taxon>Zoopagomycota</taxon>
        <taxon>Zoopagomycotina</taxon>
        <taxon>Zoopagomycetes</taxon>
        <taxon>Zoopagales</taxon>
        <taxon>Piptocephalidaceae</taxon>
        <taxon>Piptocephalis</taxon>
    </lineage>
</organism>
<feature type="domain" description="SIAH-type" evidence="11">
    <location>
        <begin position="85"/>
        <end position="146"/>
    </location>
</feature>
<dbReference type="InterPro" id="IPR001841">
    <property type="entry name" value="Znf_RING"/>
</dbReference>
<evidence type="ECO:0000313" key="12">
    <source>
        <dbReference type="EMBL" id="RKP13808.1"/>
    </source>
</evidence>
<evidence type="ECO:0000256" key="6">
    <source>
        <dbReference type="PROSITE-ProRule" id="PRU00207"/>
    </source>
</evidence>
<keyword evidence="5 6" id="KW-0862">Zinc</keyword>
<dbReference type="InterPro" id="IPR036322">
    <property type="entry name" value="WD40_repeat_dom_sf"/>
</dbReference>
<evidence type="ECO:0000256" key="4">
    <source>
        <dbReference type="ARBA" id="ARBA00022771"/>
    </source>
</evidence>
<dbReference type="PANTHER" id="PTHR44489">
    <property type="match status" value="1"/>
</dbReference>
<dbReference type="PROSITE" id="PS50089">
    <property type="entry name" value="ZF_RING_2"/>
    <property type="match status" value="1"/>
</dbReference>
<feature type="region of interest" description="Disordered" evidence="8">
    <location>
        <begin position="182"/>
        <end position="213"/>
    </location>
</feature>
<dbReference type="OrthoDB" id="538223at2759"/>
<feature type="compositionally biased region" description="Basic and acidic residues" evidence="8">
    <location>
        <begin position="194"/>
        <end position="203"/>
    </location>
</feature>
<dbReference type="InterPro" id="IPR001680">
    <property type="entry name" value="WD40_rpt"/>
</dbReference>
<dbReference type="PROSITE" id="PS50145">
    <property type="entry name" value="ZF_TRAF"/>
    <property type="match status" value="1"/>
</dbReference>
<name>A0A4P9Y4A5_9FUNG</name>
<evidence type="ECO:0000256" key="7">
    <source>
        <dbReference type="PROSITE-ProRule" id="PRU00221"/>
    </source>
</evidence>
<feature type="domain" description="RING-type" evidence="9">
    <location>
        <begin position="26"/>
        <end position="65"/>
    </location>
</feature>
<dbReference type="CDD" id="cd00200">
    <property type="entry name" value="WD40"/>
    <property type="match status" value="1"/>
</dbReference>
<dbReference type="PROSITE" id="PS51081">
    <property type="entry name" value="ZF_SIAH"/>
    <property type="match status" value="1"/>
</dbReference>
<dbReference type="InterPro" id="IPR013083">
    <property type="entry name" value="Znf_RING/FYVE/PHD"/>
</dbReference>
<dbReference type="InterPro" id="IPR015943">
    <property type="entry name" value="WD40/YVTN_repeat-like_dom_sf"/>
</dbReference>
<dbReference type="EMBL" id="KZ987940">
    <property type="protein sequence ID" value="RKP13808.1"/>
    <property type="molecule type" value="Genomic_DNA"/>
</dbReference>
<feature type="repeat" description="WD" evidence="7">
    <location>
        <begin position="349"/>
        <end position="384"/>
    </location>
</feature>
<dbReference type="InterPro" id="IPR019775">
    <property type="entry name" value="WD40_repeat_CS"/>
</dbReference>
<dbReference type="InterPro" id="IPR017907">
    <property type="entry name" value="Znf_RING_CS"/>
</dbReference>
<feature type="compositionally biased region" description="Polar residues" evidence="8">
    <location>
        <begin position="182"/>
        <end position="192"/>
    </location>
</feature>
<dbReference type="UniPathway" id="UPA00143"/>
<evidence type="ECO:0000256" key="2">
    <source>
        <dbReference type="ARBA" id="ARBA00022723"/>
    </source>
</evidence>
<evidence type="ECO:0000259" key="11">
    <source>
        <dbReference type="PROSITE" id="PS51081"/>
    </source>
</evidence>
<evidence type="ECO:0000256" key="3">
    <source>
        <dbReference type="ARBA" id="ARBA00022737"/>
    </source>
</evidence>
<dbReference type="PRINTS" id="PR00320">
    <property type="entry name" value="GPROTEINBRPT"/>
</dbReference>
<dbReference type="Pfam" id="PF21361">
    <property type="entry name" value="Sina_ZnF"/>
    <property type="match status" value="1"/>
</dbReference>
<keyword evidence="3" id="KW-0677">Repeat</keyword>